<evidence type="ECO:0000256" key="13">
    <source>
        <dbReference type="ARBA" id="ARBA00022723"/>
    </source>
</evidence>
<evidence type="ECO:0000259" key="27">
    <source>
        <dbReference type="PROSITE" id="PS51337"/>
    </source>
</evidence>
<dbReference type="InterPro" id="IPR011822">
    <property type="entry name" value="MetH"/>
</dbReference>
<evidence type="ECO:0000259" key="23">
    <source>
        <dbReference type="PROSITE" id="PS50970"/>
    </source>
</evidence>
<dbReference type="EC" id="2.1.1.13" evidence="6 20"/>
<keyword evidence="8 21" id="KW-0489">Methyltransferase</keyword>
<evidence type="ECO:0000256" key="8">
    <source>
        <dbReference type="ARBA" id="ARBA00022603"/>
    </source>
</evidence>
<evidence type="ECO:0000256" key="20">
    <source>
        <dbReference type="NCBIfam" id="TIGR02082"/>
    </source>
</evidence>
<evidence type="ECO:0000256" key="10">
    <source>
        <dbReference type="ARBA" id="ARBA00022628"/>
    </source>
</evidence>
<evidence type="ECO:0000256" key="7">
    <source>
        <dbReference type="ARBA" id="ARBA00013998"/>
    </source>
</evidence>
<dbReference type="InterPro" id="IPR004223">
    <property type="entry name" value="VitB12-dep_Met_synth_activ_dom"/>
</dbReference>
<dbReference type="InterPro" id="IPR036724">
    <property type="entry name" value="Cobalamin-bd_sf"/>
</dbReference>
<dbReference type="EMBL" id="WHJF01000002">
    <property type="protein sequence ID" value="NHZ60893.1"/>
    <property type="molecule type" value="Genomic_DNA"/>
</dbReference>
<evidence type="ECO:0000256" key="22">
    <source>
        <dbReference type="PROSITE-ProRule" id="PRU00333"/>
    </source>
</evidence>
<dbReference type="Gene3D" id="3.40.50.280">
    <property type="entry name" value="Cobalamin-binding domain"/>
    <property type="match status" value="1"/>
</dbReference>
<dbReference type="InterPro" id="IPR037010">
    <property type="entry name" value="VitB12-dep_Met_synth_activ_sf"/>
</dbReference>
<dbReference type="SUPFAM" id="SSF56507">
    <property type="entry name" value="Methionine synthase activation domain-like"/>
    <property type="match status" value="1"/>
</dbReference>
<comment type="function">
    <text evidence="18 21">Catalyzes the transfer of a methyl group from methyl-cobalamin to homocysteine, yielding enzyme-bound cob(I)alamin and methionine. Subsequently, remethylates the cofactor using methyltetrahydrofolate.</text>
</comment>
<evidence type="ECO:0000256" key="21">
    <source>
        <dbReference type="PIRNR" id="PIRNR000381"/>
    </source>
</evidence>
<dbReference type="InterPro" id="IPR000489">
    <property type="entry name" value="Pterin-binding_dom"/>
</dbReference>
<accession>A0ABX0MDQ0</accession>
<keyword evidence="13 21" id="KW-0479">Metal-binding</keyword>
<evidence type="ECO:0000256" key="5">
    <source>
        <dbReference type="ARBA" id="ARBA00010398"/>
    </source>
</evidence>
<dbReference type="InterPro" id="IPR003759">
    <property type="entry name" value="Cbl-bd_cap"/>
</dbReference>
<dbReference type="GO" id="GO:0008705">
    <property type="term" value="F:methionine synthase activity"/>
    <property type="evidence" value="ECO:0007669"/>
    <property type="project" value="UniProtKB-EC"/>
</dbReference>
<evidence type="ECO:0000256" key="12">
    <source>
        <dbReference type="ARBA" id="ARBA00022691"/>
    </source>
</evidence>
<dbReference type="Gene3D" id="3.10.196.10">
    <property type="entry name" value="Vitamin B12-dependent methionine synthase, activation domain"/>
    <property type="match status" value="1"/>
</dbReference>
<comment type="cofactor">
    <cofactor evidence="2 21 22">
        <name>Zn(2+)</name>
        <dbReference type="ChEBI" id="CHEBI:29105"/>
    </cofactor>
</comment>
<dbReference type="SUPFAM" id="SSF51717">
    <property type="entry name" value="Dihydropteroate synthetase-like"/>
    <property type="match status" value="1"/>
</dbReference>
<keyword evidence="14" id="KW-0677">Repeat</keyword>
<dbReference type="InterPro" id="IPR003726">
    <property type="entry name" value="HCY_dom"/>
</dbReference>
<dbReference type="Pfam" id="PF02574">
    <property type="entry name" value="S-methyl_trans"/>
    <property type="match status" value="1"/>
</dbReference>
<evidence type="ECO:0000259" key="24">
    <source>
        <dbReference type="PROSITE" id="PS50972"/>
    </source>
</evidence>
<reference evidence="28 29" key="1">
    <citation type="submission" date="2019-10" db="EMBL/GenBank/DDBJ databases">
        <title>Taxonomy of Antarctic Massilia spp.: description of Massilia rubra sp. nov., Massilia aquatica sp. nov., Massilia mucilaginosa sp. nov., Massilia frigida sp. nov. isolated from streams, lakes and regoliths.</title>
        <authorList>
            <person name="Holochova P."/>
            <person name="Sedlacek I."/>
            <person name="Kralova S."/>
            <person name="Maslanova I."/>
            <person name="Busse H.-J."/>
            <person name="Stankova E."/>
            <person name="Vrbovska V."/>
            <person name="Kovarovic V."/>
            <person name="Bartak M."/>
            <person name="Svec P."/>
            <person name="Pantucek R."/>
        </authorList>
    </citation>
    <scope>NUCLEOTIDE SEQUENCE [LARGE SCALE GENOMIC DNA]</scope>
    <source>
        <strain evidence="28 29">CCM 8694</strain>
    </source>
</reference>
<dbReference type="NCBIfam" id="TIGR02082">
    <property type="entry name" value="metH"/>
    <property type="match status" value="1"/>
</dbReference>
<comment type="catalytic activity">
    <reaction evidence="1 21">
        <text>(6S)-5-methyl-5,6,7,8-tetrahydrofolate + L-homocysteine = (6S)-5,6,7,8-tetrahydrofolate + L-methionine</text>
        <dbReference type="Rhea" id="RHEA:11172"/>
        <dbReference type="ChEBI" id="CHEBI:18608"/>
        <dbReference type="ChEBI" id="CHEBI:57453"/>
        <dbReference type="ChEBI" id="CHEBI:57844"/>
        <dbReference type="ChEBI" id="CHEBI:58199"/>
        <dbReference type="EC" id="2.1.1.13"/>
    </reaction>
</comment>
<evidence type="ECO:0000256" key="3">
    <source>
        <dbReference type="ARBA" id="ARBA00001956"/>
    </source>
</evidence>
<keyword evidence="17 21" id="KW-0170">Cobalt</keyword>
<dbReference type="SUPFAM" id="SSF52242">
    <property type="entry name" value="Cobalamin (vitamin B12)-binding domain"/>
    <property type="match status" value="1"/>
</dbReference>
<evidence type="ECO:0000256" key="2">
    <source>
        <dbReference type="ARBA" id="ARBA00001947"/>
    </source>
</evidence>
<dbReference type="Gene3D" id="1.10.1240.10">
    <property type="entry name" value="Methionine synthase domain"/>
    <property type="match status" value="1"/>
</dbReference>
<keyword evidence="10 21" id="KW-0846">Cobalamin</keyword>
<gene>
    <name evidence="28" type="primary">metH</name>
    <name evidence="28" type="ORF">F1735_00965</name>
</gene>
<comment type="caution">
    <text evidence="28">The sequence shown here is derived from an EMBL/GenBank/DDBJ whole genome shotgun (WGS) entry which is preliminary data.</text>
</comment>
<evidence type="ECO:0000256" key="14">
    <source>
        <dbReference type="ARBA" id="ARBA00022737"/>
    </source>
</evidence>
<dbReference type="PROSITE" id="PS50974">
    <property type="entry name" value="ADOMET_ACTIVATION"/>
    <property type="match status" value="1"/>
</dbReference>
<evidence type="ECO:0000256" key="1">
    <source>
        <dbReference type="ARBA" id="ARBA00001700"/>
    </source>
</evidence>
<dbReference type="Gene3D" id="3.20.20.20">
    <property type="entry name" value="Dihydropteroate synthase-like"/>
    <property type="match status" value="1"/>
</dbReference>
<dbReference type="PROSITE" id="PS50970">
    <property type="entry name" value="HCY"/>
    <property type="match status" value="1"/>
</dbReference>
<dbReference type="InterPro" id="IPR011005">
    <property type="entry name" value="Dihydropteroate_synth-like_sf"/>
</dbReference>
<sequence length="1252" mass="137199">MSTTETRLRDILSRRIMILDGAMGTIIQQYKLDEAAYRGGPDGRFAGFAAPAGSGARELFVKGNNELLTLTQPHIIGEIHERYLAAGADLIETNTFGATTIAQDDYHMGHLAREMNVAAARLARAACDKYSTPDKPRFVAGALGPTPKTASISPDVNDPAARNVTFDQLVAAYHQQVGGLVEGGSDVLLVETIFDTLNCKAALFAIDLYFDENPAIERLPIMISGTVTDASGRILSGQTVPAFWNSVRHAKPLTIGLNCALGAALMRPYAEELSQIADTFVCIYPNAGLPNPMSDTGFDELPADTSSLLREFADSGFINIAGGCCGTTPDHIKAIADMLATTAPRAVPSIPVAQRLSGLEPFTIDQDSLFVNVGERTNVTGSKAFARMILNEQYDEALSVARQQVENGAQVIDINMDEAMLDSKAAMERFLNLIASEPDISRVPIMIDSSKWSVIEAGLKCVQGKAIVNSISMKEGEEEFIRQARLCRRYGAAVIVMAFDEQGQADTFARKTEICARAYKVLTEQVGFPPEDIIFDPNIFAIATGIEEHNNYAVDFINATRWIKDKLPHAKISGGVSNVSFSFRGNDPAREAIHTVFLYHAIKAGMTMGIVNAGMMGVYDDIAPELRERVEDVVLNRRIDSTERMIEIAGTLKAGDKQDVQTLAWREGTVQQRLSHALVHGITQWIVEDTEEARQELLHNGGRPIHVIEGALMDGMNVVGDLFGQGKMFLPQVVKSARVMKQAVAHLIPFIEEEKLLEEKRTGIVAKPKGKIVIATVKGDVHDIGKNIVSVVLQCNNFEVVNMGVMVPCSEILARAKVENADMIGLSGLITPSLEEMAHVAKEMQRDPHFRMLKIPLLIGGATTSRAHTAVKIAHNYDGPVVYVPDASRSVSVAQSLLTPESRDQYIDDIAQDYVRIREQHANKKALPILSLAAARANKMALAFEPVRPKFIGRREFKNVDLGTLARYIDWGPFFQTWDLAGPFPAILSDEVVGEAASKVFEEGQALLKKIIEGRWLTANGVVSLMPANSVNDDDIEVYTDDTRATVAFTYYGLRQQGVKPLVDGVQRPNQCLADFIAPKASGIKDYIGMFAVTSGLGIEKYEKRFEDAHDDYSSIMLKSLADRLAEAFAEYMHERVRTDLWGYAAGENLTNEEMIGERYAGIRPAPGYPACPEHTVKAAMFKVLQAQEIGMELTESFAMFPGAAVSGFYFAHPEAKYFVVGKIGEDQLNDMAKRRGVPKEDLERWLAPNLS</sequence>
<feature type="domain" description="Hcy-binding" evidence="23">
    <location>
        <begin position="5"/>
        <end position="339"/>
    </location>
</feature>
<evidence type="ECO:0000256" key="18">
    <source>
        <dbReference type="ARBA" id="ARBA00025552"/>
    </source>
</evidence>
<keyword evidence="29" id="KW-1185">Reference proteome</keyword>
<name>A0ABX0MDQ0_9BURK</name>
<feature type="domain" description="B12-binding N-terminal" evidence="27">
    <location>
        <begin position="661"/>
        <end position="759"/>
    </location>
</feature>
<evidence type="ECO:0000256" key="9">
    <source>
        <dbReference type="ARBA" id="ARBA00022605"/>
    </source>
</evidence>
<dbReference type="InterPro" id="IPR036589">
    <property type="entry name" value="HCY_dom_sf"/>
</dbReference>
<comment type="cofactor">
    <cofactor evidence="3 21">
        <name>methylcob(III)alamin</name>
        <dbReference type="ChEBI" id="CHEBI:28115"/>
    </cofactor>
</comment>
<keyword evidence="9 21" id="KW-0028">Amino-acid biosynthesis</keyword>
<dbReference type="SUPFAM" id="SSF82282">
    <property type="entry name" value="Homocysteine S-methyltransferase"/>
    <property type="match status" value="1"/>
</dbReference>
<dbReference type="InterPro" id="IPR006158">
    <property type="entry name" value="Cobalamin-bd"/>
</dbReference>
<dbReference type="Pfam" id="PF02965">
    <property type="entry name" value="Met_synt_B12"/>
    <property type="match status" value="1"/>
</dbReference>
<feature type="domain" description="Pterin-binding" evidence="24">
    <location>
        <begin position="370"/>
        <end position="631"/>
    </location>
</feature>
<feature type="domain" description="AdoMet activation" evidence="25">
    <location>
        <begin position="923"/>
        <end position="1252"/>
    </location>
</feature>
<keyword evidence="11 21" id="KW-0808">Transferase</keyword>
<keyword evidence="16 21" id="KW-0486">Methionine biosynthesis</keyword>
<evidence type="ECO:0000256" key="17">
    <source>
        <dbReference type="ARBA" id="ARBA00023285"/>
    </source>
</evidence>
<evidence type="ECO:0000313" key="28">
    <source>
        <dbReference type="EMBL" id="NHZ60893.1"/>
    </source>
</evidence>
<dbReference type="RefSeq" id="WP_167235253.1">
    <property type="nucleotide sequence ID" value="NZ_WHJF01000002.1"/>
</dbReference>
<dbReference type="InterPro" id="IPR036594">
    <property type="entry name" value="Meth_synthase_dom"/>
</dbReference>
<dbReference type="Gene3D" id="1.10.288.10">
    <property type="entry name" value="Cobalamin-dependent Methionine Synthase, domain 2"/>
    <property type="match status" value="1"/>
</dbReference>
<evidence type="ECO:0000256" key="11">
    <source>
        <dbReference type="ARBA" id="ARBA00022679"/>
    </source>
</evidence>
<dbReference type="Pfam" id="PF02310">
    <property type="entry name" value="B12-binding"/>
    <property type="match status" value="1"/>
</dbReference>
<dbReference type="Pfam" id="PF00809">
    <property type="entry name" value="Pterin_bind"/>
    <property type="match status" value="1"/>
</dbReference>
<dbReference type="PANTHER" id="PTHR45833">
    <property type="entry name" value="METHIONINE SYNTHASE"/>
    <property type="match status" value="1"/>
</dbReference>
<dbReference type="NCBIfam" id="NF007024">
    <property type="entry name" value="PRK09490.1"/>
    <property type="match status" value="1"/>
</dbReference>
<protein>
    <recommendedName>
        <fullName evidence="7 20">Methionine synthase</fullName>
        <ecNumber evidence="6 20">2.1.1.13</ecNumber>
    </recommendedName>
    <alternativeName>
        <fullName evidence="19 21">5-methyltetrahydrofolate--homocysteine methyltransferase</fullName>
    </alternativeName>
</protein>
<evidence type="ECO:0000256" key="16">
    <source>
        <dbReference type="ARBA" id="ARBA00023167"/>
    </source>
</evidence>
<evidence type="ECO:0000259" key="25">
    <source>
        <dbReference type="PROSITE" id="PS50974"/>
    </source>
</evidence>
<dbReference type="SUPFAM" id="SSF47644">
    <property type="entry name" value="Methionine synthase domain"/>
    <property type="match status" value="1"/>
</dbReference>
<evidence type="ECO:0000259" key="26">
    <source>
        <dbReference type="PROSITE" id="PS51332"/>
    </source>
</evidence>
<keyword evidence="15 21" id="KW-0862">Zinc</keyword>
<evidence type="ECO:0000313" key="29">
    <source>
        <dbReference type="Proteomes" id="UP000610594"/>
    </source>
</evidence>
<dbReference type="PROSITE" id="PS50972">
    <property type="entry name" value="PTERIN_BINDING"/>
    <property type="match status" value="1"/>
</dbReference>
<dbReference type="InterPro" id="IPR033706">
    <property type="entry name" value="Met_synthase_B12-bd"/>
</dbReference>
<dbReference type="SMART" id="SM01018">
    <property type="entry name" value="B12-binding_2"/>
    <property type="match status" value="1"/>
</dbReference>
<evidence type="ECO:0000256" key="15">
    <source>
        <dbReference type="ARBA" id="ARBA00022833"/>
    </source>
</evidence>
<dbReference type="PIRSF" id="PIRSF000381">
    <property type="entry name" value="MetH"/>
    <property type="match status" value="1"/>
</dbReference>
<dbReference type="Gene3D" id="3.20.20.330">
    <property type="entry name" value="Homocysteine-binding-like domain"/>
    <property type="match status" value="1"/>
</dbReference>
<dbReference type="PROSITE" id="PS51332">
    <property type="entry name" value="B12_BINDING"/>
    <property type="match status" value="1"/>
</dbReference>
<dbReference type="Proteomes" id="UP000610594">
    <property type="component" value="Unassembled WGS sequence"/>
</dbReference>
<comment type="pathway">
    <text evidence="4 21">Amino-acid biosynthesis; L-methionine biosynthesis via de novo pathway; L-methionine from L-homocysteine (MetH route): step 1/1.</text>
</comment>
<dbReference type="GO" id="GO:0032259">
    <property type="term" value="P:methylation"/>
    <property type="evidence" value="ECO:0007669"/>
    <property type="project" value="UniProtKB-KW"/>
</dbReference>
<comment type="similarity">
    <text evidence="5">Belongs to the vitamin-B12 dependent methionine synthase family.</text>
</comment>
<dbReference type="PANTHER" id="PTHR45833:SF1">
    <property type="entry name" value="METHIONINE SYNTHASE"/>
    <property type="match status" value="1"/>
</dbReference>
<feature type="binding site" evidence="22">
    <location>
        <position position="325"/>
    </location>
    <ligand>
        <name>Zn(2+)</name>
        <dbReference type="ChEBI" id="CHEBI:29105"/>
    </ligand>
</feature>
<feature type="binding site" evidence="22">
    <location>
        <position position="324"/>
    </location>
    <ligand>
        <name>Zn(2+)</name>
        <dbReference type="ChEBI" id="CHEBI:29105"/>
    </ligand>
</feature>
<proteinExistence type="inferred from homology"/>
<feature type="binding site" evidence="22">
    <location>
        <position position="259"/>
    </location>
    <ligand>
        <name>Zn(2+)</name>
        <dbReference type="ChEBI" id="CHEBI:29105"/>
    </ligand>
</feature>
<keyword evidence="12 21" id="KW-0949">S-adenosyl-L-methionine</keyword>
<evidence type="ECO:0000256" key="6">
    <source>
        <dbReference type="ARBA" id="ARBA00012032"/>
    </source>
</evidence>
<evidence type="ECO:0000256" key="4">
    <source>
        <dbReference type="ARBA" id="ARBA00005178"/>
    </source>
</evidence>
<comment type="domain">
    <text evidence="21">Modular enzyme with four functionally distinct domains. The isolated Hcy-binding domain catalyzes methyl transfer from free methylcobalamin to homocysteine. The Hcy-binding domain in association with the pterin-binding domain catalyzes the methylation of cob(I)alamin by methyltetrahydrofolate and the methylation of homocysteine. The B12-binding domain binds the cofactor. The AdoMet activation domain binds S-adenosyl-L-methionine. Under aerobic conditions cob(I)alamin can be converted to inactive cob(II)alamin. Reductive methylation by S-adenosyl-L-methionine and flavodoxin regenerates methylcobalamin.</text>
</comment>
<dbReference type="PROSITE" id="PS51337">
    <property type="entry name" value="B12_BINDING_NTER"/>
    <property type="match status" value="1"/>
</dbReference>
<feature type="domain" description="B12-binding" evidence="26">
    <location>
        <begin position="769"/>
        <end position="908"/>
    </location>
</feature>
<dbReference type="Pfam" id="PF02607">
    <property type="entry name" value="B12-binding_2"/>
    <property type="match status" value="1"/>
</dbReference>
<dbReference type="CDD" id="cd00740">
    <property type="entry name" value="MeTr"/>
    <property type="match status" value="1"/>
</dbReference>
<dbReference type="InterPro" id="IPR050554">
    <property type="entry name" value="Met_Synthase/Corrinoid"/>
</dbReference>
<evidence type="ECO:0000256" key="19">
    <source>
        <dbReference type="ARBA" id="ARBA00031040"/>
    </source>
</evidence>
<dbReference type="CDD" id="cd02069">
    <property type="entry name" value="methionine_synthase_B12_BD"/>
    <property type="match status" value="1"/>
</dbReference>
<organism evidence="28 29">
    <name type="scientific">Massilia genomosp. 1</name>
    <dbReference type="NCBI Taxonomy" id="2609280"/>
    <lineage>
        <taxon>Bacteria</taxon>
        <taxon>Pseudomonadati</taxon>
        <taxon>Pseudomonadota</taxon>
        <taxon>Betaproteobacteria</taxon>
        <taxon>Burkholderiales</taxon>
        <taxon>Oxalobacteraceae</taxon>
        <taxon>Telluria group</taxon>
        <taxon>Massilia</taxon>
    </lineage>
</organism>